<organism evidence="2 3">
    <name type="scientific">Diaphorina citri</name>
    <name type="common">Asian citrus psyllid</name>
    <dbReference type="NCBI Taxonomy" id="121845"/>
    <lineage>
        <taxon>Eukaryota</taxon>
        <taxon>Metazoa</taxon>
        <taxon>Ecdysozoa</taxon>
        <taxon>Arthropoda</taxon>
        <taxon>Hexapoda</taxon>
        <taxon>Insecta</taxon>
        <taxon>Pterygota</taxon>
        <taxon>Neoptera</taxon>
        <taxon>Paraneoptera</taxon>
        <taxon>Hemiptera</taxon>
        <taxon>Sternorrhyncha</taxon>
        <taxon>Psylloidea</taxon>
        <taxon>Psyllidae</taxon>
        <taxon>Diaphorininae</taxon>
        <taxon>Diaphorina</taxon>
    </lineage>
</organism>
<dbReference type="AlphaFoldDB" id="A0A1S3CV26"/>
<protein>
    <submittedName>
        <fullName evidence="3">Uncharacterized protein LOC103505810</fullName>
    </submittedName>
</protein>
<dbReference type="KEGG" id="dci:103505810"/>
<gene>
    <name evidence="3" type="primary">LOC103505810</name>
</gene>
<name>A0A1S3CV26_DIACI</name>
<proteinExistence type="predicted"/>
<dbReference type="GeneID" id="103505810"/>
<dbReference type="Proteomes" id="UP000079169">
    <property type="component" value="Unplaced"/>
</dbReference>
<evidence type="ECO:0000256" key="1">
    <source>
        <dbReference type="SAM" id="MobiDB-lite"/>
    </source>
</evidence>
<evidence type="ECO:0000313" key="3">
    <source>
        <dbReference type="RefSeq" id="XP_008468395.1"/>
    </source>
</evidence>
<dbReference type="STRING" id="121845.A0A1S3CV26"/>
<dbReference type="RefSeq" id="XP_008468395.1">
    <property type="nucleotide sequence ID" value="XM_008470173.2"/>
</dbReference>
<dbReference type="PaxDb" id="121845-A0A1S3CV26"/>
<feature type="compositionally biased region" description="Polar residues" evidence="1">
    <location>
        <begin position="195"/>
        <end position="209"/>
    </location>
</feature>
<evidence type="ECO:0000313" key="2">
    <source>
        <dbReference type="Proteomes" id="UP000079169"/>
    </source>
</evidence>
<sequence length="650" mass="73730">MDLNVSQNNDESPDIEETEGTNYIFTATKEPDNKDVFLVYNDVCFKEKDSLNVDKVIVWPLKHMTSCSQLNSDGNFTRVLVTFHSFKPSLTERIYSMESTEASLFCSLVREELESRPLSAMNQTAYRCIKCSTIFSVEKTNNNKYQRVRCQACGSNAVLEMEESPLPSQYNGNVDKITEAKELLEAKESNDFVKSPSQSSIGSANSLKTIQDVPTHRRTDSDIEVISNPSQSSVEILEVLTRKKSSEERQLVAVPELVTLPEQSVTQGLTESSSSGSLTDSICTAYDGSRRRTVVHDDCTVLVEEDENKLDRNESNNYSKNLKKKSLSLHEEQKNIFLNEDSVQLSFSDFSKIDHRVKLHLLTVHFRNNEDFVCSLKCRTVIPDQGEDIQSKLIVFSTCFMHVFKIVGNTASDMIESWLKPEHSYNINSVENISLLPYDLGFHLIIKSNQYTKDMFILLLDTRRTLNFMKFVNECSHFKTWNLGVNVAGLEKVLSEAIVHSLEENSDTCSVFLVPVLHSFQIEHNVPHITSSKQMVAVILTESYISLKYTFCESLLHYDNNSTSLPFTIDGSTSISGLLNIDIQRNKSEDIGCYFATLMFEVEDDDSKKDIWKIGFATQDELTDFTDSVQQGWEKLFGVQFPNVSYSDES</sequence>
<accession>A0A1S3CV26</accession>
<feature type="region of interest" description="Disordered" evidence="1">
    <location>
        <begin position="188"/>
        <end position="222"/>
    </location>
</feature>
<reference evidence="3" key="1">
    <citation type="submission" date="2025-08" db="UniProtKB">
        <authorList>
            <consortium name="RefSeq"/>
        </authorList>
    </citation>
    <scope>IDENTIFICATION</scope>
</reference>
<keyword evidence="2" id="KW-1185">Reference proteome</keyword>